<dbReference type="InterPro" id="IPR050975">
    <property type="entry name" value="Sleep_regulator"/>
</dbReference>
<evidence type="ECO:0000313" key="5">
    <source>
        <dbReference type="Proteomes" id="UP000492820"/>
    </source>
</evidence>
<evidence type="ECO:0000313" key="4">
    <source>
        <dbReference type="EMBL" id="CDS22135.1"/>
    </source>
</evidence>
<dbReference type="WBParaSite" id="EgrG_000055100">
    <property type="protein sequence ID" value="EgrG_000055100"/>
    <property type="gene ID" value="EgrG_000055100"/>
</dbReference>
<feature type="chain" id="PRO_5036289602" evidence="3">
    <location>
        <begin position="23"/>
        <end position="128"/>
    </location>
</feature>
<evidence type="ECO:0000256" key="2">
    <source>
        <dbReference type="ARBA" id="ARBA00023180"/>
    </source>
</evidence>
<dbReference type="OrthoDB" id="6083863at2759"/>
<dbReference type="EMBL" id="LK028585">
    <property type="protein sequence ID" value="CDS22135.1"/>
    <property type="molecule type" value="Genomic_DNA"/>
</dbReference>
<dbReference type="GO" id="GO:0032222">
    <property type="term" value="P:regulation of synaptic transmission, cholinergic"/>
    <property type="evidence" value="ECO:0007669"/>
    <property type="project" value="InterPro"/>
</dbReference>
<evidence type="ECO:0000256" key="1">
    <source>
        <dbReference type="ARBA" id="ARBA00022729"/>
    </source>
</evidence>
<dbReference type="PANTHER" id="PTHR33562">
    <property type="entry name" value="ATILLA, ISOFORM B-RELATED-RELATED"/>
    <property type="match status" value="1"/>
</dbReference>
<dbReference type="GO" id="GO:0030431">
    <property type="term" value="P:sleep"/>
    <property type="evidence" value="ECO:0007669"/>
    <property type="project" value="InterPro"/>
</dbReference>
<dbReference type="InterPro" id="IPR045860">
    <property type="entry name" value="Snake_toxin-like_sf"/>
</dbReference>
<reference evidence="4 5" key="1">
    <citation type="journal article" date="2013" name="Nature">
        <title>The genomes of four tapeworm species reveal adaptations to parasitism.</title>
        <authorList>
            <person name="Tsai I.J."/>
            <person name="Zarowiecki M."/>
            <person name="Holroyd N."/>
            <person name="Garciarrubio A."/>
            <person name="Sanchez-Flores A."/>
            <person name="Brooks K.L."/>
            <person name="Tracey A."/>
            <person name="Bobes R.J."/>
            <person name="Fragoso G."/>
            <person name="Sciutto E."/>
            <person name="Aslett M."/>
            <person name="Beasley H."/>
            <person name="Bennett H.M."/>
            <person name="Cai J."/>
            <person name="Camicia F."/>
            <person name="Clark R."/>
            <person name="Cucher M."/>
            <person name="De Silva N."/>
            <person name="Day T.A."/>
            <person name="Deplazes P."/>
            <person name="Estrada K."/>
            <person name="Fernandez C."/>
            <person name="Holland P.W."/>
            <person name="Hou J."/>
            <person name="Hu S."/>
            <person name="Huckvale T."/>
            <person name="Hung S.S."/>
            <person name="Kamenetzky L."/>
            <person name="Keane J.A."/>
            <person name="Kiss F."/>
            <person name="Koziol U."/>
            <person name="Lambert O."/>
            <person name="Liu K."/>
            <person name="Luo X."/>
            <person name="Luo Y."/>
            <person name="Macchiaroli N."/>
            <person name="Nichol S."/>
            <person name="Paps J."/>
            <person name="Parkinson J."/>
            <person name="Pouchkina-Stantcheva N."/>
            <person name="Riddiford N."/>
            <person name="Rosenzvit M."/>
            <person name="Salinas G."/>
            <person name="Wasmuth J.D."/>
            <person name="Zamanian M."/>
            <person name="Zheng Y."/>
            <person name="Cai X."/>
            <person name="Soberon X."/>
            <person name="Olson P.D."/>
            <person name="Laclette J.P."/>
            <person name="Brehm K."/>
            <person name="Berriman M."/>
            <person name="Garciarrubio A."/>
            <person name="Bobes R.J."/>
            <person name="Fragoso G."/>
            <person name="Sanchez-Flores A."/>
            <person name="Estrada K."/>
            <person name="Cevallos M.A."/>
            <person name="Morett E."/>
            <person name="Gonzalez V."/>
            <person name="Portillo T."/>
            <person name="Ochoa-Leyva A."/>
            <person name="Jose M.V."/>
            <person name="Sciutto E."/>
            <person name="Landa A."/>
            <person name="Jimenez L."/>
            <person name="Valdes V."/>
            <person name="Carrero J.C."/>
            <person name="Larralde C."/>
            <person name="Morales-Montor J."/>
            <person name="Limon-Lason J."/>
            <person name="Soberon X."/>
            <person name="Laclette J.P."/>
        </authorList>
    </citation>
    <scope>NUCLEOTIDE SEQUENCE [LARGE SCALE GENOMIC DNA]</scope>
</reference>
<feature type="signal peptide" evidence="3">
    <location>
        <begin position="1"/>
        <end position="22"/>
    </location>
</feature>
<name>A0A068WWP5_ECHGR</name>
<protein>
    <submittedName>
        <fullName evidence="4 6">Expressed protein</fullName>
    </submittedName>
</protein>
<reference evidence="6" key="3">
    <citation type="submission" date="2020-10" db="UniProtKB">
        <authorList>
            <consortium name="WormBaseParasite"/>
        </authorList>
    </citation>
    <scope>IDENTIFICATION</scope>
</reference>
<evidence type="ECO:0000256" key="3">
    <source>
        <dbReference type="SAM" id="SignalP"/>
    </source>
</evidence>
<evidence type="ECO:0000313" key="6">
    <source>
        <dbReference type="WBParaSite" id="EgrG_000055100"/>
    </source>
</evidence>
<keyword evidence="2" id="KW-0325">Glycoprotein</keyword>
<organism evidence="4">
    <name type="scientific">Echinococcus granulosus</name>
    <name type="common">Hydatid tapeworm</name>
    <dbReference type="NCBI Taxonomy" id="6210"/>
    <lineage>
        <taxon>Eukaryota</taxon>
        <taxon>Metazoa</taxon>
        <taxon>Spiralia</taxon>
        <taxon>Lophotrochozoa</taxon>
        <taxon>Platyhelminthes</taxon>
        <taxon>Cestoda</taxon>
        <taxon>Eucestoda</taxon>
        <taxon>Cyclophyllidea</taxon>
        <taxon>Taeniidae</taxon>
        <taxon>Echinococcus</taxon>
        <taxon>Echinococcus granulosus group</taxon>
    </lineage>
</organism>
<dbReference type="Proteomes" id="UP000492820">
    <property type="component" value="Unassembled WGS sequence"/>
</dbReference>
<proteinExistence type="predicted"/>
<dbReference type="InterPro" id="IPR031424">
    <property type="entry name" value="QVR-like"/>
</dbReference>
<accession>A0A068WWP5</accession>
<dbReference type="SUPFAM" id="SSF57302">
    <property type="entry name" value="Snake toxin-like"/>
    <property type="match status" value="1"/>
</dbReference>
<gene>
    <name evidence="4" type="ORF">EgrG_000055100</name>
</gene>
<dbReference type="AlphaFoldDB" id="A0A068WWP5"/>
<keyword evidence="1 3" id="KW-0732">Signal</keyword>
<dbReference type="PANTHER" id="PTHR33562:SF2">
    <property type="entry name" value="PROTEIN QUIVER"/>
    <property type="match status" value="1"/>
</dbReference>
<reference evidence="4" key="2">
    <citation type="submission" date="2014-06" db="EMBL/GenBank/DDBJ databases">
        <authorList>
            <person name="Aslett M."/>
        </authorList>
    </citation>
    <scope>NUCLEOTIDE SEQUENCE</scope>
</reference>
<dbReference type="Pfam" id="PF17064">
    <property type="entry name" value="QVR"/>
    <property type="match status" value="1"/>
</dbReference>
<sequence>MRTTLLLLATLTIIHLLPTALSLKCVVCNSFKDGEACANWDTLSYIEECLPGNKTLCAKIEQYTEGKKRVVRKCSEANTELGCIRRICSDNRQVRHCHCREPLCNPATRGQVTLGPLAFLTVFLLAQF</sequence>